<sequence>MEGHKMSEGSFTHLVLLAVVVFALVCDGQMVKAISTNSSARLLQHYIDGAVYLPLEGSFDVGLYYTKIYLGSPPKEFLVQIDTGSDGLWVNCIFCKDCEHQSMLEVHPSFFDPSTSPTSGFIPCSDDQICTGVGIGCSAQNHCTYTHQYKDGSWALVDYLTDLIHLGKNVGTSTINTSTPITFGCATHRQSAESHTAILDGVLGLGNNQMSAVNQLAAKGVIPSIFSHCFKRTGGGSFVLGQVVQPNIMYTPMVPGANYRVELQSIYINEQPVPIDPQLFGANNGGTLIDSGTTMGYIVMEAYDPFVNAINQIVSNNVYIYNGEGRQCYASSSSVFTIFPSIRLNFAGGASMILQPIDYLVHQDSVDGTSHWCLGFFKSEKMSVLGDLLLKDKIVVYDLTNQRIGWTDYDCSQPIDVSIRKPSSTKRHHPSRHFHWTIILLFSVLSILFLLLLLLAVLACLNYVQQHMLE</sequence>
<evidence type="ECO:0000259" key="9">
    <source>
        <dbReference type="PROSITE" id="PS51767"/>
    </source>
</evidence>
<dbReference type="InterPro" id="IPR001461">
    <property type="entry name" value="Aspartic_peptidase_A1"/>
</dbReference>
<dbReference type="SUPFAM" id="SSF50630">
    <property type="entry name" value="Acid proteases"/>
    <property type="match status" value="1"/>
</dbReference>
<dbReference type="PRINTS" id="PR00792">
    <property type="entry name" value="PEPSIN"/>
</dbReference>
<evidence type="ECO:0000256" key="4">
    <source>
        <dbReference type="ARBA" id="ARBA00022801"/>
    </source>
</evidence>
<dbReference type="CDD" id="cd05476">
    <property type="entry name" value="pepsin_A_like_plant"/>
    <property type="match status" value="1"/>
</dbReference>
<keyword evidence="5" id="KW-0325">Glycoprotein</keyword>
<evidence type="ECO:0000256" key="2">
    <source>
        <dbReference type="ARBA" id="ARBA00022670"/>
    </source>
</evidence>
<dbReference type="Pfam" id="PF14541">
    <property type="entry name" value="TAXi_C"/>
    <property type="match status" value="1"/>
</dbReference>
<feature type="transmembrane region" description="Helical" evidence="7">
    <location>
        <begin position="434"/>
        <end position="464"/>
    </location>
</feature>
<evidence type="ECO:0000313" key="10">
    <source>
        <dbReference type="EMBL" id="CAH9140035.1"/>
    </source>
</evidence>
<keyword evidence="2" id="KW-0645">Protease</keyword>
<comment type="similarity">
    <text evidence="1">Belongs to the peptidase A1 family.</text>
</comment>
<reference evidence="10" key="1">
    <citation type="submission" date="2022-07" db="EMBL/GenBank/DDBJ databases">
        <authorList>
            <person name="Macas J."/>
            <person name="Novak P."/>
            <person name="Neumann P."/>
        </authorList>
    </citation>
    <scope>NUCLEOTIDE SEQUENCE</scope>
</reference>
<evidence type="ECO:0000313" key="11">
    <source>
        <dbReference type="Proteomes" id="UP001152523"/>
    </source>
</evidence>
<organism evidence="10 11">
    <name type="scientific">Cuscuta epithymum</name>
    <dbReference type="NCBI Taxonomy" id="186058"/>
    <lineage>
        <taxon>Eukaryota</taxon>
        <taxon>Viridiplantae</taxon>
        <taxon>Streptophyta</taxon>
        <taxon>Embryophyta</taxon>
        <taxon>Tracheophyta</taxon>
        <taxon>Spermatophyta</taxon>
        <taxon>Magnoliopsida</taxon>
        <taxon>eudicotyledons</taxon>
        <taxon>Gunneridae</taxon>
        <taxon>Pentapetalae</taxon>
        <taxon>asterids</taxon>
        <taxon>lamiids</taxon>
        <taxon>Solanales</taxon>
        <taxon>Convolvulaceae</taxon>
        <taxon>Cuscuteae</taxon>
        <taxon>Cuscuta</taxon>
        <taxon>Cuscuta subgen. Cuscuta</taxon>
    </lineage>
</organism>
<keyword evidence="4" id="KW-0378">Hydrolase</keyword>
<feature type="active site" evidence="6">
    <location>
        <position position="290"/>
    </location>
</feature>
<gene>
    <name evidence="10" type="ORF">CEPIT_LOCUS38037</name>
</gene>
<evidence type="ECO:0000256" key="1">
    <source>
        <dbReference type="ARBA" id="ARBA00007447"/>
    </source>
</evidence>
<evidence type="ECO:0000256" key="3">
    <source>
        <dbReference type="ARBA" id="ARBA00022750"/>
    </source>
</evidence>
<dbReference type="PANTHER" id="PTHR13683:SF899">
    <property type="entry name" value="F-BOX PROTEIN INTERACTION DOMAIN PROTEIN"/>
    <property type="match status" value="1"/>
</dbReference>
<keyword evidence="8" id="KW-0732">Signal</keyword>
<evidence type="ECO:0000256" key="6">
    <source>
        <dbReference type="PIRSR" id="PIRSR601461-1"/>
    </source>
</evidence>
<keyword evidence="7" id="KW-0472">Membrane</keyword>
<comment type="caution">
    <text evidence="10">The sequence shown here is derived from an EMBL/GenBank/DDBJ whole genome shotgun (WGS) entry which is preliminary data.</text>
</comment>
<dbReference type="InterPro" id="IPR021109">
    <property type="entry name" value="Peptidase_aspartic_dom_sf"/>
</dbReference>
<proteinExistence type="inferred from homology"/>
<accession>A0AAV0FY95</accession>
<dbReference type="InterPro" id="IPR034161">
    <property type="entry name" value="Pepsin-like_plant"/>
</dbReference>
<evidence type="ECO:0000256" key="7">
    <source>
        <dbReference type="SAM" id="Phobius"/>
    </source>
</evidence>
<dbReference type="Proteomes" id="UP001152523">
    <property type="component" value="Unassembled WGS sequence"/>
</dbReference>
<dbReference type="GO" id="GO:0004190">
    <property type="term" value="F:aspartic-type endopeptidase activity"/>
    <property type="evidence" value="ECO:0007669"/>
    <property type="project" value="UniProtKB-KW"/>
</dbReference>
<evidence type="ECO:0000256" key="5">
    <source>
        <dbReference type="ARBA" id="ARBA00023180"/>
    </source>
</evidence>
<dbReference type="InterPro" id="IPR032861">
    <property type="entry name" value="TAXi_N"/>
</dbReference>
<protein>
    <recommendedName>
        <fullName evidence="9">Peptidase A1 domain-containing protein</fullName>
    </recommendedName>
</protein>
<dbReference type="EMBL" id="CAMAPF010001022">
    <property type="protein sequence ID" value="CAH9140035.1"/>
    <property type="molecule type" value="Genomic_DNA"/>
</dbReference>
<dbReference type="GO" id="GO:0006508">
    <property type="term" value="P:proteolysis"/>
    <property type="evidence" value="ECO:0007669"/>
    <property type="project" value="UniProtKB-KW"/>
</dbReference>
<dbReference type="InterPro" id="IPR032799">
    <property type="entry name" value="TAXi_C"/>
</dbReference>
<dbReference type="FunFam" id="2.40.70.10:FF:000018">
    <property type="entry name" value="Aspartic proteinase-like protein 2"/>
    <property type="match status" value="1"/>
</dbReference>
<dbReference type="PROSITE" id="PS51767">
    <property type="entry name" value="PEPTIDASE_A1"/>
    <property type="match status" value="1"/>
</dbReference>
<feature type="active site" evidence="6">
    <location>
        <position position="82"/>
    </location>
</feature>
<dbReference type="AlphaFoldDB" id="A0AAV0FY95"/>
<keyword evidence="11" id="KW-1185">Reference proteome</keyword>
<feature type="signal peptide" evidence="8">
    <location>
        <begin position="1"/>
        <end position="28"/>
    </location>
</feature>
<keyword evidence="7" id="KW-1133">Transmembrane helix</keyword>
<feature type="domain" description="Peptidase A1" evidence="9">
    <location>
        <begin position="64"/>
        <end position="407"/>
    </location>
</feature>
<name>A0AAV0FY95_9ASTE</name>
<keyword evidence="3" id="KW-0064">Aspartyl protease</keyword>
<dbReference type="Pfam" id="PF14543">
    <property type="entry name" value="TAXi_N"/>
    <property type="match status" value="1"/>
</dbReference>
<keyword evidence="7" id="KW-0812">Transmembrane</keyword>
<feature type="chain" id="PRO_5043919899" description="Peptidase A1 domain-containing protein" evidence="8">
    <location>
        <begin position="29"/>
        <end position="470"/>
    </location>
</feature>
<evidence type="ECO:0000256" key="8">
    <source>
        <dbReference type="SAM" id="SignalP"/>
    </source>
</evidence>
<dbReference type="PANTHER" id="PTHR13683">
    <property type="entry name" value="ASPARTYL PROTEASES"/>
    <property type="match status" value="1"/>
</dbReference>
<dbReference type="Gene3D" id="2.40.70.10">
    <property type="entry name" value="Acid Proteases"/>
    <property type="match status" value="2"/>
</dbReference>
<dbReference type="InterPro" id="IPR033121">
    <property type="entry name" value="PEPTIDASE_A1"/>
</dbReference>